<dbReference type="Gene3D" id="3.40.50.410">
    <property type="entry name" value="von Willebrand factor, type A domain"/>
    <property type="match status" value="1"/>
</dbReference>
<dbReference type="Proteomes" id="UP000036923">
    <property type="component" value="Unassembled WGS sequence"/>
</dbReference>
<dbReference type="PATRIC" id="fig|398512.5.peg.2248"/>
<evidence type="ECO:0000313" key="3">
    <source>
        <dbReference type="Proteomes" id="UP000036923"/>
    </source>
</evidence>
<dbReference type="Pfam" id="PF05762">
    <property type="entry name" value="VWA_CoxE"/>
    <property type="match status" value="1"/>
</dbReference>
<dbReference type="InterPro" id="IPR036465">
    <property type="entry name" value="vWFA_dom_sf"/>
</dbReference>
<dbReference type="InterPro" id="IPR002035">
    <property type="entry name" value="VWF_A"/>
</dbReference>
<dbReference type="EMBL" id="LGTC01000001">
    <property type="protein sequence ID" value="KNY26892.1"/>
    <property type="molecule type" value="Genomic_DNA"/>
</dbReference>
<protein>
    <submittedName>
        <fullName evidence="2">VWA containing CoxE family protein</fullName>
    </submittedName>
</protein>
<dbReference type="PANTHER" id="PTHR30634:SF16">
    <property type="entry name" value="OUTER-MEMBRANE LIPOPROTEIN LOLB"/>
    <property type="match status" value="1"/>
</dbReference>
<dbReference type="AlphaFoldDB" id="A0A0L6JNG1"/>
<feature type="domain" description="VWFA" evidence="1">
    <location>
        <begin position="213"/>
        <end position="372"/>
    </location>
</feature>
<sequence>MLDKNQMRNARWRLVLGEGSESAFGGCLSDIDEKRDKALGYLYSREYNARNVRGGSRQGSLGDSQIIVPEWINDVHDLFPQKTIERLERDALERYEIQELVTNPELLQRATPSVTLLKAVLHTKHLMNQNVLGMARQLVRKVVDELMQKLARQVESPLFGIRDRQHRSYRKIARNFDVKATIRRNLRHFDTSRGLLVIQDPIFNSRIRVNADRWQVIILVDESGSMVNSVIHSAIVASIFWGIKALKTHLVLFDTNIVDVTADCVDPVEMLMKVQLGGGTDIGKALAYGQSLIDNPRKAIVILITDFYEGADPKRLLGTTHGIVESGAKLLGLAALDEQANPNYDKAIAQRMVNLGAEVAAMTPGELAAWVGEKIR</sequence>
<comment type="caution">
    <text evidence="2">The sequence shown here is derived from an EMBL/GenBank/DDBJ whole genome shotgun (WGS) entry which is preliminary data.</text>
</comment>
<dbReference type="InterPro" id="IPR008912">
    <property type="entry name" value="Uncharacterised_CoxE"/>
</dbReference>
<dbReference type="InterPro" id="IPR050458">
    <property type="entry name" value="LolB"/>
</dbReference>
<reference evidence="3" key="1">
    <citation type="submission" date="2015-07" db="EMBL/GenBank/DDBJ databases">
        <title>Near-Complete Genome Sequence of the Cellulolytic Bacterium Bacteroides (Pseudobacteroides) cellulosolvens ATCC 35603.</title>
        <authorList>
            <person name="Dassa B."/>
            <person name="Utturkar S.M."/>
            <person name="Klingeman D.M."/>
            <person name="Hurt R.A."/>
            <person name="Keller M."/>
            <person name="Xu J."/>
            <person name="Reddy Y.H.K."/>
            <person name="Borovok I."/>
            <person name="Grinberg I.R."/>
            <person name="Lamed R."/>
            <person name="Zhivin O."/>
            <person name="Bayer E.A."/>
            <person name="Brown S.D."/>
        </authorList>
    </citation>
    <scope>NUCLEOTIDE SEQUENCE [LARGE SCALE GENOMIC DNA]</scope>
    <source>
        <strain evidence="3">DSM 2933</strain>
    </source>
</reference>
<evidence type="ECO:0000313" key="2">
    <source>
        <dbReference type="EMBL" id="KNY26892.1"/>
    </source>
</evidence>
<evidence type="ECO:0000259" key="1">
    <source>
        <dbReference type="SMART" id="SM00327"/>
    </source>
</evidence>
<name>A0A0L6JNG1_9FIRM</name>
<accession>A0A0L6JNG1</accession>
<organism evidence="2 3">
    <name type="scientific">Pseudobacteroides cellulosolvens ATCC 35603 = DSM 2933</name>
    <dbReference type="NCBI Taxonomy" id="398512"/>
    <lineage>
        <taxon>Bacteria</taxon>
        <taxon>Bacillati</taxon>
        <taxon>Bacillota</taxon>
        <taxon>Clostridia</taxon>
        <taxon>Eubacteriales</taxon>
        <taxon>Oscillospiraceae</taxon>
        <taxon>Pseudobacteroides</taxon>
    </lineage>
</organism>
<keyword evidence="3" id="KW-1185">Reference proteome</keyword>
<dbReference type="SMART" id="SM00327">
    <property type="entry name" value="VWA"/>
    <property type="match status" value="1"/>
</dbReference>
<proteinExistence type="predicted"/>
<dbReference type="STRING" id="398512.Bccel_2157"/>
<dbReference type="eggNOG" id="COG2304">
    <property type="taxonomic scope" value="Bacteria"/>
</dbReference>
<gene>
    <name evidence="2" type="ORF">Bccel_2157</name>
</gene>
<dbReference type="PANTHER" id="PTHR30634">
    <property type="entry name" value="OUTER MEMBRANE LOLAB LIPOPROTEIN INSERTION APPARATUS"/>
    <property type="match status" value="1"/>
</dbReference>
<dbReference type="SUPFAM" id="SSF53300">
    <property type="entry name" value="vWA-like"/>
    <property type="match status" value="1"/>
</dbReference>